<feature type="region of interest" description="Disordered" evidence="1">
    <location>
        <begin position="1"/>
        <end position="26"/>
    </location>
</feature>
<protein>
    <submittedName>
        <fullName evidence="3">Uncharacterized protein</fullName>
    </submittedName>
</protein>
<gene>
    <name evidence="3" type="ORF">VNO77_22990</name>
</gene>
<dbReference type="Proteomes" id="UP001367508">
    <property type="component" value="Unassembled WGS sequence"/>
</dbReference>
<organism evidence="3 4">
    <name type="scientific">Canavalia gladiata</name>
    <name type="common">Sword bean</name>
    <name type="synonym">Dolichos gladiatus</name>
    <dbReference type="NCBI Taxonomy" id="3824"/>
    <lineage>
        <taxon>Eukaryota</taxon>
        <taxon>Viridiplantae</taxon>
        <taxon>Streptophyta</taxon>
        <taxon>Embryophyta</taxon>
        <taxon>Tracheophyta</taxon>
        <taxon>Spermatophyta</taxon>
        <taxon>Magnoliopsida</taxon>
        <taxon>eudicotyledons</taxon>
        <taxon>Gunneridae</taxon>
        <taxon>Pentapetalae</taxon>
        <taxon>rosids</taxon>
        <taxon>fabids</taxon>
        <taxon>Fabales</taxon>
        <taxon>Fabaceae</taxon>
        <taxon>Papilionoideae</taxon>
        <taxon>50 kb inversion clade</taxon>
        <taxon>NPAAA clade</taxon>
        <taxon>indigoferoid/millettioid clade</taxon>
        <taxon>Phaseoleae</taxon>
        <taxon>Canavalia</taxon>
    </lineage>
</organism>
<name>A0AAN9QEZ6_CANGL</name>
<dbReference type="AlphaFoldDB" id="A0AAN9QEZ6"/>
<reference evidence="3 4" key="1">
    <citation type="submission" date="2024-01" db="EMBL/GenBank/DDBJ databases">
        <title>The genomes of 5 underutilized Papilionoideae crops provide insights into root nodulation and disease resistanc.</title>
        <authorList>
            <person name="Jiang F."/>
        </authorList>
    </citation>
    <scope>NUCLEOTIDE SEQUENCE [LARGE SCALE GENOMIC DNA]</scope>
    <source>
        <strain evidence="3">LVBAO_FW01</strain>
        <tissue evidence="3">Leaves</tissue>
    </source>
</reference>
<evidence type="ECO:0000256" key="2">
    <source>
        <dbReference type="SAM" id="Phobius"/>
    </source>
</evidence>
<keyword evidence="2" id="KW-0812">Transmembrane</keyword>
<dbReference type="EMBL" id="JAYMYQ010000005">
    <property type="protein sequence ID" value="KAK7328863.1"/>
    <property type="molecule type" value="Genomic_DNA"/>
</dbReference>
<accession>A0AAN9QEZ6</accession>
<keyword evidence="2" id="KW-0472">Membrane</keyword>
<evidence type="ECO:0000313" key="3">
    <source>
        <dbReference type="EMBL" id="KAK7328863.1"/>
    </source>
</evidence>
<feature type="transmembrane region" description="Helical" evidence="2">
    <location>
        <begin position="49"/>
        <end position="75"/>
    </location>
</feature>
<evidence type="ECO:0000256" key="1">
    <source>
        <dbReference type="SAM" id="MobiDB-lite"/>
    </source>
</evidence>
<sequence>MRRNRGYEEEERETEPRHDQIPQDPYICKARRDQYPEVKKHGEGRRASLRVCLLGVLGSVMVWLKGTLTLCLGWMKPTFRGQVHSRTDGRKGGYYGGNIESSINPGVLEVVQQQELEFRRGHRRPRC</sequence>
<keyword evidence="4" id="KW-1185">Reference proteome</keyword>
<comment type="caution">
    <text evidence="3">The sequence shown here is derived from an EMBL/GenBank/DDBJ whole genome shotgun (WGS) entry which is preliminary data.</text>
</comment>
<keyword evidence="2" id="KW-1133">Transmembrane helix</keyword>
<evidence type="ECO:0000313" key="4">
    <source>
        <dbReference type="Proteomes" id="UP001367508"/>
    </source>
</evidence>
<proteinExistence type="predicted"/>